<evidence type="ECO:0000256" key="3">
    <source>
        <dbReference type="ARBA" id="ARBA00023015"/>
    </source>
</evidence>
<dbReference type="Pfam" id="PF00158">
    <property type="entry name" value="Sigma54_activat"/>
    <property type="match status" value="1"/>
</dbReference>
<evidence type="ECO:0008006" key="10">
    <source>
        <dbReference type="Google" id="ProtNLM"/>
    </source>
</evidence>
<dbReference type="NCBIfam" id="TIGR00229">
    <property type="entry name" value="sensory_box"/>
    <property type="match status" value="1"/>
</dbReference>
<dbReference type="Pfam" id="PF08448">
    <property type="entry name" value="PAS_4"/>
    <property type="match status" value="1"/>
</dbReference>
<dbReference type="Gene3D" id="3.40.50.300">
    <property type="entry name" value="P-loop containing nucleotide triphosphate hydrolases"/>
    <property type="match status" value="1"/>
</dbReference>
<dbReference type="InterPro" id="IPR027417">
    <property type="entry name" value="P-loop_NTPase"/>
</dbReference>
<dbReference type="SUPFAM" id="SSF52540">
    <property type="entry name" value="P-loop containing nucleoside triphosphate hydrolases"/>
    <property type="match status" value="1"/>
</dbReference>
<dbReference type="InterPro" id="IPR000014">
    <property type="entry name" value="PAS"/>
</dbReference>
<dbReference type="InterPro" id="IPR025944">
    <property type="entry name" value="Sigma_54_int_dom_CS"/>
</dbReference>
<dbReference type="InterPro" id="IPR058031">
    <property type="entry name" value="AAA_lid_NorR"/>
</dbReference>
<dbReference type="Gene3D" id="1.10.10.60">
    <property type="entry name" value="Homeodomain-like"/>
    <property type="match status" value="1"/>
</dbReference>
<dbReference type="PRINTS" id="PR01590">
    <property type="entry name" value="HTHFIS"/>
</dbReference>
<gene>
    <name evidence="8" type="ORF">BM613_05900</name>
</gene>
<evidence type="ECO:0000313" key="8">
    <source>
        <dbReference type="EMBL" id="PWI57943.1"/>
    </source>
</evidence>
<evidence type="ECO:0000259" key="6">
    <source>
        <dbReference type="PROSITE" id="PS50045"/>
    </source>
</evidence>
<dbReference type="Gene3D" id="3.30.450.20">
    <property type="entry name" value="PAS domain"/>
    <property type="match status" value="1"/>
</dbReference>
<dbReference type="Pfam" id="PF02954">
    <property type="entry name" value="HTH_8"/>
    <property type="match status" value="1"/>
</dbReference>
<dbReference type="FunFam" id="3.40.50.300:FF:000006">
    <property type="entry name" value="DNA-binding transcriptional regulator NtrC"/>
    <property type="match status" value="1"/>
</dbReference>
<dbReference type="SMART" id="SM00382">
    <property type="entry name" value="AAA"/>
    <property type="match status" value="1"/>
</dbReference>
<dbReference type="GO" id="GO:0006355">
    <property type="term" value="P:regulation of DNA-templated transcription"/>
    <property type="evidence" value="ECO:0007669"/>
    <property type="project" value="InterPro"/>
</dbReference>
<dbReference type="SMART" id="SM00091">
    <property type="entry name" value="PAS"/>
    <property type="match status" value="1"/>
</dbReference>
<feature type="domain" description="PAS" evidence="7">
    <location>
        <begin position="15"/>
        <end position="62"/>
    </location>
</feature>
<name>A0A2U3D9K4_SULT2</name>
<keyword evidence="1" id="KW-0547">Nucleotide-binding</keyword>
<evidence type="ECO:0000256" key="2">
    <source>
        <dbReference type="ARBA" id="ARBA00022840"/>
    </source>
</evidence>
<dbReference type="CDD" id="cd00009">
    <property type="entry name" value="AAA"/>
    <property type="match status" value="1"/>
</dbReference>
<dbReference type="PANTHER" id="PTHR32071">
    <property type="entry name" value="TRANSCRIPTIONAL REGULATORY PROTEIN"/>
    <property type="match status" value="1"/>
</dbReference>
<dbReference type="InterPro" id="IPR009057">
    <property type="entry name" value="Homeodomain-like_sf"/>
</dbReference>
<dbReference type="GO" id="GO:0043565">
    <property type="term" value="F:sequence-specific DNA binding"/>
    <property type="evidence" value="ECO:0007669"/>
    <property type="project" value="InterPro"/>
</dbReference>
<feature type="domain" description="Sigma-54 factor interaction" evidence="6">
    <location>
        <begin position="159"/>
        <end position="387"/>
    </location>
</feature>
<dbReference type="EMBL" id="MPDK01000007">
    <property type="protein sequence ID" value="PWI57943.1"/>
    <property type="molecule type" value="Genomic_DNA"/>
</dbReference>
<dbReference type="CDD" id="cd00130">
    <property type="entry name" value="PAS"/>
    <property type="match status" value="1"/>
</dbReference>
<dbReference type="PANTHER" id="PTHR32071:SF74">
    <property type="entry name" value="TRANSCRIPTIONAL ACTIVATOR ROCR"/>
    <property type="match status" value="1"/>
</dbReference>
<accession>A0A2U3D9K4</accession>
<dbReference type="PROSITE" id="PS00688">
    <property type="entry name" value="SIGMA54_INTERACT_3"/>
    <property type="match status" value="1"/>
</dbReference>
<sequence length="481" mass="53345">MGIVAEQRSHCDLWLAEILNVVDVGIHAVDIQGVTIYYNQSAAKLDGVNPHEVIGRHVLDVFPSLSEETSSLLRVLRSGEKISHRQQTYTNFRGQEVHTSNTTIPVYSGAKLIGALEVATDMTEVKHLAEKVVNLQAATMPQQKKHPAGGTVDYTLSHLITNSASVKAVIMLAHKVAHTSSPVLVYGETGTEKELLVQGIHSASPRAQQPFIAQNCAALPEPLLEGILFGTVKGSFTGAENRPGLFELAHGGTLFLDELNSMPLDLQAKLLRVLEDHKVRRLGDNKLIPVDVRIMVAMNIDPEEAVQKGILRPDLYYRIRVAALHLPPLRERREDIPLLVNHFVQVFNHRFAKHVREIAPDALNFLLHAEWPGNVRELKHALEAAMIVVEGDRIECDHLPIYLQNGRGKTSDSPSWTVSTLAEANSEEVFMPINLKQKLAEVEREWLHQALQKADGNIALAAEYLGLPRQTLQSKLKKYGV</sequence>
<dbReference type="Gene3D" id="1.10.8.60">
    <property type="match status" value="1"/>
</dbReference>
<evidence type="ECO:0000256" key="1">
    <source>
        <dbReference type="ARBA" id="ARBA00022741"/>
    </source>
</evidence>
<dbReference type="PROSITE" id="PS50112">
    <property type="entry name" value="PAS"/>
    <property type="match status" value="1"/>
</dbReference>
<dbReference type="OrthoDB" id="9771372at2"/>
<reference evidence="8 9" key="1">
    <citation type="submission" date="2016-11" db="EMBL/GenBank/DDBJ databases">
        <title>Comparative genomics of Acidibacillus ferroxidans species.</title>
        <authorList>
            <person name="Oliveira G."/>
            <person name="Nunes G."/>
            <person name="Oliveira R."/>
            <person name="Araujo F."/>
            <person name="Salim A."/>
            <person name="Scholte L."/>
            <person name="Morais D."/>
            <person name="Nancucheo I."/>
            <person name="Johnson D.B."/>
            <person name="Grail B."/>
            <person name="Bittencourt J."/>
            <person name="Valadares R."/>
        </authorList>
    </citation>
    <scope>NUCLEOTIDE SEQUENCE [LARGE SCALE GENOMIC DNA]</scope>
    <source>
        <strain evidence="8 9">Y002</strain>
    </source>
</reference>
<keyword evidence="9" id="KW-1185">Reference proteome</keyword>
<dbReference type="Proteomes" id="UP000245380">
    <property type="component" value="Unassembled WGS sequence"/>
</dbReference>
<organism evidence="8 9">
    <name type="scientific">Sulfoacidibacillus thermotolerans</name>
    <name type="common">Acidibacillus sulfuroxidans</name>
    <dbReference type="NCBI Taxonomy" id="1765684"/>
    <lineage>
        <taxon>Bacteria</taxon>
        <taxon>Bacillati</taxon>
        <taxon>Bacillota</taxon>
        <taxon>Bacilli</taxon>
        <taxon>Bacillales</taxon>
        <taxon>Alicyclobacillaceae</taxon>
        <taxon>Sulfoacidibacillus</taxon>
    </lineage>
</organism>
<protein>
    <recommendedName>
        <fullName evidence="10">Sigma-54-dependent Fis family transcriptional regulator</fullName>
    </recommendedName>
</protein>
<keyword evidence="3" id="KW-0805">Transcription regulation</keyword>
<dbReference type="InterPro" id="IPR003593">
    <property type="entry name" value="AAA+_ATPase"/>
</dbReference>
<dbReference type="InterPro" id="IPR002197">
    <property type="entry name" value="HTH_Fis"/>
</dbReference>
<comment type="caution">
    <text evidence="8">The sequence shown here is derived from an EMBL/GenBank/DDBJ whole genome shotgun (WGS) entry which is preliminary data.</text>
</comment>
<evidence type="ECO:0000256" key="4">
    <source>
        <dbReference type="ARBA" id="ARBA00023125"/>
    </source>
</evidence>
<dbReference type="InterPro" id="IPR025943">
    <property type="entry name" value="Sigma_54_int_dom_ATP-bd_2"/>
</dbReference>
<evidence type="ECO:0000259" key="7">
    <source>
        <dbReference type="PROSITE" id="PS50112"/>
    </source>
</evidence>
<dbReference type="PROSITE" id="PS00676">
    <property type="entry name" value="SIGMA54_INTERACT_2"/>
    <property type="match status" value="1"/>
</dbReference>
<proteinExistence type="predicted"/>
<dbReference type="Pfam" id="PF25601">
    <property type="entry name" value="AAA_lid_14"/>
    <property type="match status" value="1"/>
</dbReference>
<dbReference type="GO" id="GO:0005524">
    <property type="term" value="F:ATP binding"/>
    <property type="evidence" value="ECO:0007669"/>
    <property type="project" value="UniProtKB-KW"/>
</dbReference>
<keyword evidence="4" id="KW-0238">DNA-binding</keyword>
<dbReference type="AlphaFoldDB" id="A0A2U3D9K4"/>
<keyword evidence="2" id="KW-0067">ATP-binding</keyword>
<dbReference type="InterPro" id="IPR013656">
    <property type="entry name" value="PAS_4"/>
</dbReference>
<dbReference type="SUPFAM" id="SSF46689">
    <property type="entry name" value="Homeodomain-like"/>
    <property type="match status" value="1"/>
</dbReference>
<dbReference type="SUPFAM" id="SSF55785">
    <property type="entry name" value="PYP-like sensor domain (PAS domain)"/>
    <property type="match status" value="1"/>
</dbReference>
<evidence type="ECO:0000313" key="9">
    <source>
        <dbReference type="Proteomes" id="UP000245380"/>
    </source>
</evidence>
<keyword evidence="5" id="KW-0804">Transcription</keyword>
<dbReference type="PROSITE" id="PS50045">
    <property type="entry name" value="SIGMA54_INTERACT_4"/>
    <property type="match status" value="1"/>
</dbReference>
<dbReference type="InterPro" id="IPR035965">
    <property type="entry name" value="PAS-like_dom_sf"/>
</dbReference>
<evidence type="ECO:0000256" key="5">
    <source>
        <dbReference type="ARBA" id="ARBA00023163"/>
    </source>
</evidence>
<dbReference type="InterPro" id="IPR002078">
    <property type="entry name" value="Sigma_54_int"/>
</dbReference>